<organism evidence="2 3">
    <name type="scientific">Methyloceanibacter marginalis</name>
    <dbReference type="NCBI Taxonomy" id="1774971"/>
    <lineage>
        <taxon>Bacteria</taxon>
        <taxon>Pseudomonadati</taxon>
        <taxon>Pseudomonadota</taxon>
        <taxon>Alphaproteobacteria</taxon>
        <taxon>Hyphomicrobiales</taxon>
        <taxon>Hyphomicrobiaceae</taxon>
        <taxon>Methyloceanibacter</taxon>
    </lineage>
</organism>
<keyword evidence="3" id="KW-1185">Reference proteome</keyword>
<name>A0A1E3WEI6_9HYPH</name>
<reference evidence="2 3" key="1">
    <citation type="journal article" date="2016" name="Environ. Microbiol.">
        <title>New Methyloceanibacter diversity from North Sea sediments includes methanotroph containing solely the soluble methane monooxygenase.</title>
        <authorList>
            <person name="Vekeman B."/>
            <person name="Kerckhof F.M."/>
            <person name="Cremers G."/>
            <person name="de Vos P."/>
            <person name="Vandamme P."/>
            <person name="Boon N."/>
            <person name="Op den Camp H.J."/>
            <person name="Heylen K."/>
        </authorList>
    </citation>
    <scope>NUCLEOTIDE SEQUENCE [LARGE SCALE GENOMIC DNA]</scope>
    <source>
        <strain evidence="2 3">R-67177</strain>
    </source>
</reference>
<proteinExistence type="predicted"/>
<keyword evidence="1" id="KW-0812">Transmembrane</keyword>
<dbReference type="EMBL" id="LPWD01000031">
    <property type="protein sequence ID" value="ODS03932.1"/>
    <property type="molecule type" value="Genomic_DNA"/>
</dbReference>
<feature type="transmembrane region" description="Helical" evidence="1">
    <location>
        <begin position="49"/>
        <end position="70"/>
    </location>
</feature>
<sequence length="80" mass="8407">MSAIFPMIYRSVEHMSSGQAVAAGAGGASVSFVAAMIDPNAVSPWLHLLTLAIGSLTGLASLVLVTLKIVQQRRAMRDRP</sequence>
<dbReference type="AlphaFoldDB" id="A0A1E3WEI6"/>
<protein>
    <submittedName>
        <fullName evidence="2">Uncharacterized protein</fullName>
    </submittedName>
</protein>
<dbReference type="Proteomes" id="UP000095042">
    <property type="component" value="Unassembled WGS sequence"/>
</dbReference>
<dbReference type="RefSeq" id="WP_069622854.1">
    <property type="nucleotide sequence ID" value="NZ_LPWD01000031.1"/>
</dbReference>
<evidence type="ECO:0000313" key="2">
    <source>
        <dbReference type="EMBL" id="ODS03932.1"/>
    </source>
</evidence>
<evidence type="ECO:0000313" key="3">
    <source>
        <dbReference type="Proteomes" id="UP000095042"/>
    </source>
</evidence>
<feature type="transmembrane region" description="Helical" evidence="1">
    <location>
        <begin position="20"/>
        <end position="37"/>
    </location>
</feature>
<gene>
    <name evidence="2" type="ORF">AUC71_06835</name>
</gene>
<evidence type="ECO:0000256" key="1">
    <source>
        <dbReference type="SAM" id="Phobius"/>
    </source>
</evidence>
<keyword evidence="1" id="KW-0472">Membrane</keyword>
<comment type="caution">
    <text evidence="2">The sequence shown here is derived from an EMBL/GenBank/DDBJ whole genome shotgun (WGS) entry which is preliminary data.</text>
</comment>
<accession>A0A1E3WEI6</accession>
<keyword evidence="1" id="KW-1133">Transmembrane helix</keyword>